<evidence type="ECO:0000256" key="1">
    <source>
        <dbReference type="ARBA" id="ARBA00022737"/>
    </source>
</evidence>
<keyword evidence="6" id="KW-1133">Transmembrane helix</keyword>
<dbReference type="InterPro" id="IPR001179">
    <property type="entry name" value="PPIase_FKBP_dom"/>
</dbReference>
<keyword evidence="2 4" id="KW-0802">TPR repeat</keyword>
<gene>
    <name evidence="8" type="ORF">B7P43_G04230</name>
</gene>
<dbReference type="PROSITE" id="PS50059">
    <property type="entry name" value="FKBP_PPIASE"/>
    <property type="match status" value="1"/>
</dbReference>
<dbReference type="FunCoup" id="A0A2J7RJX8">
    <property type="interactions" value="836"/>
</dbReference>
<dbReference type="PANTHER" id="PTHR46512:SF1">
    <property type="entry name" value="PEPTIDYLPROLYL ISOMERASE"/>
    <property type="match status" value="1"/>
</dbReference>
<keyword evidence="6" id="KW-0812">Transmembrane</keyword>
<keyword evidence="9" id="KW-1185">Reference proteome</keyword>
<dbReference type="Gene3D" id="3.10.50.40">
    <property type="match status" value="1"/>
</dbReference>
<dbReference type="GO" id="GO:0005829">
    <property type="term" value="C:cytosol"/>
    <property type="evidence" value="ECO:0007669"/>
    <property type="project" value="TreeGrafter"/>
</dbReference>
<reference evidence="8 9" key="1">
    <citation type="submission" date="2017-12" db="EMBL/GenBank/DDBJ databases">
        <title>Hemimetabolous genomes reveal molecular basis of termite eusociality.</title>
        <authorList>
            <person name="Harrison M.C."/>
            <person name="Jongepier E."/>
            <person name="Robertson H.M."/>
            <person name="Arning N."/>
            <person name="Bitard-Feildel T."/>
            <person name="Chao H."/>
            <person name="Childers C.P."/>
            <person name="Dinh H."/>
            <person name="Doddapaneni H."/>
            <person name="Dugan S."/>
            <person name="Gowin J."/>
            <person name="Greiner C."/>
            <person name="Han Y."/>
            <person name="Hu H."/>
            <person name="Hughes D.S.T."/>
            <person name="Huylmans A.-K."/>
            <person name="Kemena C."/>
            <person name="Kremer L.P.M."/>
            <person name="Lee S.L."/>
            <person name="Lopez-Ezquerra A."/>
            <person name="Mallet L."/>
            <person name="Monroy-Kuhn J.M."/>
            <person name="Moser A."/>
            <person name="Murali S.C."/>
            <person name="Muzny D.M."/>
            <person name="Otani S."/>
            <person name="Piulachs M.-D."/>
            <person name="Poelchau M."/>
            <person name="Qu J."/>
            <person name="Schaub F."/>
            <person name="Wada-Katsumata A."/>
            <person name="Worley K.C."/>
            <person name="Xie Q."/>
            <person name="Ylla G."/>
            <person name="Poulsen M."/>
            <person name="Gibbs R.A."/>
            <person name="Schal C."/>
            <person name="Richards S."/>
            <person name="Belles X."/>
            <person name="Korb J."/>
            <person name="Bornberg-Bauer E."/>
        </authorList>
    </citation>
    <scope>NUCLEOTIDE SEQUENCE [LARGE SCALE GENOMIC DNA]</scope>
    <source>
        <tissue evidence="8">Whole body</tissue>
    </source>
</reference>
<organism evidence="8 9">
    <name type="scientific">Cryptotermes secundus</name>
    <dbReference type="NCBI Taxonomy" id="105785"/>
    <lineage>
        <taxon>Eukaryota</taxon>
        <taxon>Metazoa</taxon>
        <taxon>Ecdysozoa</taxon>
        <taxon>Arthropoda</taxon>
        <taxon>Hexapoda</taxon>
        <taxon>Insecta</taxon>
        <taxon>Pterygota</taxon>
        <taxon>Neoptera</taxon>
        <taxon>Polyneoptera</taxon>
        <taxon>Dictyoptera</taxon>
        <taxon>Blattodea</taxon>
        <taxon>Blattoidea</taxon>
        <taxon>Termitoidae</taxon>
        <taxon>Kalotermitidae</taxon>
        <taxon>Cryptotermitinae</taxon>
        <taxon>Cryptotermes</taxon>
    </lineage>
</organism>
<comment type="caution">
    <text evidence="8">The sequence shown here is derived from an EMBL/GenBank/DDBJ whole genome shotgun (WGS) entry which is preliminary data.</text>
</comment>
<dbReference type="SUPFAM" id="SSF54534">
    <property type="entry name" value="FKBP-like"/>
    <property type="match status" value="1"/>
</dbReference>
<feature type="compositionally biased region" description="Basic and acidic residues" evidence="5">
    <location>
        <begin position="74"/>
        <end position="83"/>
    </location>
</feature>
<dbReference type="OrthoDB" id="532682at2759"/>
<protein>
    <recommendedName>
        <fullName evidence="3">peptidylprolyl isomerase</fullName>
        <ecNumber evidence="3">5.2.1.8</ecNumber>
    </recommendedName>
</protein>
<evidence type="ECO:0000259" key="7">
    <source>
        <dbReference type="PROSITE" id="PS50059"/>
    </source>
</evidence>
<dbReference type="AlphaFoldDB" id="A0A2J7RJX8"/>
<dbReference type="InterPro" id="IPR019734">
    <property type="entry name" value="TPR_rpt"/>
</dbReference>
<feature type="repeat" description="TPR" evidence="4">
    <location>
        <begin position="278"/>
        <end position="311"/>
    </location>
</feature>
<proteinExistence type="predicted"/>
<dbReference type="GO" id="GO:0043066">
    <property type="term" value="P:negative regulation of apoptotic process"/>
    <property type="evidence" value="ECO:0007669"/>
    <property type="project" value="TreeGrafter"/>
</dbReference>
<dbReference type="InterPro" id="IPR011990">
    <property type="entry name" value="TPR-like_helical_dom_sf"/>
</dbReference>
<dbReference type="GO" id="GO:0016020">
    <property type="term" value="C:membrane"/>
    <property type="evidence" value="ECO:0007669"/>
    <property type="project" value="TreeGrafter"/>
</dbReference>
<dbReference type="PROSITE" id="PS50005">
    <property type="entry name" value="TPR"/>
    <property type="match status" value="1"/>
</dbReference>
<feature type="region of interest" description="Disordered" evidence="5">
    <location>
        <begin position="22"/>
        <end position="45"/>
    </location>
</feature>
<dbReference type="Proteomes" id="UP000235965">
    <property type="component" value="Unassembled WGS sequence"/>
</dbReference>
<feature type="compositionally biased region" description="Polar residues" evidence="5">
    <location>
        <begin position="61"/>
        <end position="73"/>
    </location>
</feature>
<dbReference type="GO" id="GO:0012505">
    <property type="term" value="C:endomembrane system"/>
    <property type="evidence" value="ECO:0007669"/>
    <property type="project" value="TreeGrafter"/>
</dbReference>
<dbReference type="GO" id="GO:0003755">
    <property type="term" value="F:peptidyl-prolyl cis-trans isomerase activity"/>
    <property type="evidence" value="ECO:0007669"/>
    <property type="project" value="UniProtKB-KW"/>
</dbReference>
<dbReference type="InParanoid" id="A0A2J7RJX8"/>
<evidence type="ECO:0000256" key="2">
    <source>
        <dbReference type="ARBA" id="ARBA00022803"/>
    </source>
</evidence>
<dbReference type="InterPro" id="IPR046357">
    <property type="entry name" value="PPIase_dom_sf"/>
</dbReference>
<dbReference type="SUPFAM" id="SSF48452">
    <property type="entry name" value="TPR-like"/>
    <property type="match status" value="1"/>
</dbReference>
<feature type="region of interest" description="Disordered" evidence="5">
    <location>
        <begin position="57"/>
        <end position="83"/>
    </location>
</feature>
<dbReference type="GO" id="GO:0005740">
    <property type="term" value="C:mitochondrial envelope"/>
    <property type="evidence" value="ECO:0007669"/>
    <property type="project" value="TreeGrafter"/>
</dbReference>
<dbReference type="EC" id="5.2.1.8" evidence="3"/>
<sequence length="415" mass="46213">MSADMANYTNCISSIHSPNEELKQLENSGPSVTEQSGSGVVVENDSNLEANLSEIEAEVSVSDNTQSTRSTNGDTHESVDKGKEEEEWLDILGSGQLKKKVLKRAENGYRPQRSHICEINLQGSLPDGTIIDKHDHLSIQIGDAEVVQGLDLALPLMDVGEVALLEVGPRFAYGSQGREPDIPCDVTVMYTVELLSSEPEPEIETLPTATRRETGCRKRERGNWWYTRQEHTLAIQCYRRALDYLDDIEGGITLKSGEEDSSSQGTEQELHELLEDRLKVYNNLAAAQMKIKAYDAALQSVENVLRCHPNNVKAIFRKGKILAAKGENSSAVAALRLASQLEPNNSMIRQELIRMLTLHKEDIQHEKNLYKKMLGQDKGPENLPKDKKVVIPWGILFGTLAVLVAGFMAYRYKLL</sequence>
<feature type="compositionally biased region" description="Polar residues" evidence="5">
    <location>
        <begin position="25"/>
        <end position="45"/>
    </location>
</feature>
<dbReference type="EMBL" id="NEVH01002983">
    <property type="protein sequence ID" value="PNF41143.1"/>
    <property type="molecule type" value="Genomic_DNA"/>
</dbReference>
<evidence type="ECO:0000313" key="8">
    <source>
        <dbReference type="EMBL" id="PNF41142.1"/>
    </source>
</evidence>
<keyword evidence="3" id="KW-0413">Isomerase</keyword>
<accession>A0A2J7RJX8</accession>
<dbReference type="EMBL" id="NEVH01002983">
    <property type="protein sequence ID" value="PNF41141.1"/>
    <property type="molecule type" value="Genomic_DNA"/>
</dbReference>
<evidence type="ECO:0000256" key="6">
    <source>
        <dbReference type="SAM" id="Phobius"/>
    </source>
</evidence>
<keyword evidence="6" id="KW-0472">Membrane</keyword>
<comment type="catalytic activity">
    <reaction evidence="3">
        <text>[protein]-peptidylproline (omega=180) = [protein]-peptidylproline (omega=0)</text>
        <dbReference type="Rhea" id="RHEA:16237"/>
        <dbReference type="Rhea" id="RHEA-COMP:10747"/>
        <dbReference type="Rhea" id="RHEA-COMP:10748"/>
        <dbReference type="ChEBI" id="CHEBI:83833"/>
        <dbReference type="ChEBI" id="CHEBI:83834"/>
        <dbReference type="EC" id="5.2.1.8"/>
    </reaction>
</comment>
<keyword evidence="1" id="KW-0677">Repeat</keyword>
<evidence type="ECO:0000256" key="4">
    <source>
        <dbReference type="PROSITE-ProRule" id="PRU00339"/>
    </source>
</evidence>
<dbReference type="InterPro" id="IPR050754">
    <property type="entry name" value="FKBP4/5/8-like"/>
</dbReference>
<dbReference type="Gene3D" id="1.25.40.10">
    <property type="entry name" value="Tetratricopeptide repeat domain"/>
    <property type="match status" value="1"/>
</dbReference>
<dbReference type="Pfam" id="PF00254">
    <property type="entry name" value="FKBP_C"/>
    <property type="match status" value="1"/>
</dbReference>
<dbReference type="PANTHER" id="PTHR46512">
    <property type="entry name" value="PEPTIDYLPROLYL ISOMERASE"/>
    <property type="match status" value="1"/>
</dbReference>
<evidence type="ECO:0000256" key="3">
    <source>
        <dbReference type="PROSITE-ProRule" id="PRU00277"/>
    </source>
</evidence>
<feature type="domain" description="PPIase FKBP-type" evidence="7">
    <location>
        <begin position="114"/>
        <end position="198"/>
    </location>
</feature>
<dbReference type="SMART" id="SM00028">
    <property type="entry name" value="TPR"/>
    <property type="match status" value="3"/>
</dbReference>
<dbReference type="GO" id="GO:0044183">
    <property type="term" value="F:protein folding chaperone"/>
    <property type="evidence" value="ECO:0007669"/>
    <property type="project" value="TreeGrafter"/>
</dbReference>
<keyword evidence="3" id="KW-0697">Rotamase</keyword>
<evidence type="ECO:0000313" key="9">
    <source>
        <dbReference type="Proteomes" id="UP000235965"/>
    </source>
</evidence>
<dbReference type="STRING" id="105785.A0A2J7RJX8"/>
<evidence type="ECO:0000256" key="5">
    <source>
        <dbReference type="SAM" id="MobiDB-lite"/>
    </source>
</evidence>
<name>A0A2J7RJX8_9NEOP</name>
<dbReference type="EMBL" id="NEVH01002983">
    <property type="protein sequence ID" value="PNF41142.1"/>
    <property type="molecule type" value="Genomic_DNA"/>
</dbReference>
<feature type="transmembrane region" description="Helical" evidence="6">
    <location>
        <begin position="390"/>
        <end position="410"/>
    </location>
</feature>